<evidence type="ECO:0000259" key="1">
    <source>
        <dbReference type="Pfam" id="PF01926"/>
    </source>
</evidence>
<reference evidence="2 3" key="1">
    <citation type="submission" date="2017-05" db="EMBL/GenBank/DDBJ databases">
        <authorList>
            <person name="Song R."/>
            <person name="Chenine A.L."/>
            <person name="Ruprecht R.M."/>
        </authorList>
    </citation>
    <scope>NUCLEOTIDE SEQUENCE [LARGE SCALE GENOMIC DNA]</scope>
    <source>
        <strain evidence="2 3">DSM 26136</strain>
    </source>
</reference>
<dbReference type="GO" id="GO:0005525">
    <property type="term" value="F:GTP binding"/>
    <property type="evidence" value="ECO:0007669"/>
    <property type="project" value="InterPro"/>
</dbReference>
<dbReference type="Gene3D" id="3.40.50.300">
    <property type="entry name" value="P-loop containing nucleotide triphosphate hydrolases"/>
    <property type="match status" value="1"/>
</dbReference>
<dbReference type="InterPro" id="IPR006073">
    <property type="entry name" value="GTP-bd"/>
</dbReference>
<dbReference type="InterPro" id="IPR027417">
    <property type="entry name" value="P-loop_NTPase"/>
</dbReference>
<name>A0A1Y0ESZ2_9BURK</name>
<dbReference type="KEGG" id="cser:CCO03_07105"/>
<evidence type="ECO:0000313" key="3">
    <source>
        <dbReference type="Proteomes" id="UP000196138"/>
    </source>
</evidence>
<dbReference type="AlphaFoldDB" id="A0A1Y0ESZ2"/>
<organism evidence="2 3">
    <name type="scientific">Comamonas serinivorans</name>
    <dbReference type="NCBI Taxonomy" id="1082851"/>
    <lineage>
        <taxon>Bacteria</taxon>
        <taxon>Pseudomonadati</taxon>
        <taxon>Pseudomonadota</taxon>
        <taxon>Betaproteobacteria</taxon>
        <taxon>Burkholderiales</taxon>
        <taxon>Comamonadaceae</taxon>
        <taxon>Comamonas</taxon>
    </lineage>
</organism>
<proteinExistence type="predicted"/>
<dbReference type="Proteomes" id="UP000196138">
    <property type="component" value="Chromosome"/>
</dbReference>
<dbReference type="EMBL" id="CP021455">
    <property type="protein sequence ID" value="ARU06713.1"/>
    <property type="molecule type" value="Genomic_DNA"/>
</dbReference>
<gene>
    <name evidence="2" type="ORF">CCO03_07105</name>
</gene>
<protein>
    <recommendedName>
        <fullName evidence="1">G domain-containing protein</fullName>
    </recommendedName>
</protein>
<dbReference type="SUPFAM" id="SSF52540">
    <property type="entry name" value="P-loop containing nucleoside triphosphate hydrolases"/>
    <property type="match status" value="1"/>
</dbReference>
<sequence length="493" mass="53349">MDETAGAMVALDTWLARLTQGLAANRLQPPGLHRDGELARQVQALNAWIDRQAQAWALQWDELAPAYDLSRRFDGAAMLLVFGKFNAGKSSLCNFLADRFAAQGRAVRYVHLEGGRLVETGQRLQEGATETTARLQGVCLGDRLVLLDTPGLHSTTPENAALTQRFIDSADGVLWLTSSTSPGQVQALDELARELHRGKPLLPVITRSDTLEEDEVDGEIRKCLCNKSPANRALQEADVLARAQDKLRQLGVDPQLLCAPVSVSAHVAREQAQTPAALEAAGFDRLYAALLALMRPAQAYKRRKPAEVRLHHLDEQVLGAVRTEGLPALAQLDAAVCGVRDQLAASRSRMLRAAWRQVAPALPALLAESPVAWADLAGWMQAAVREQAAQALAEFEWPGNAAGWPDGEACEAVATRLQVAVAGHTALAELDPQRWHDAVQAAVQHELTAAFDALATHGEARLDQLSQQVHGLRSVLDCEDALQDIGRALRAPV</sequence>
<dbReference type="OrthoDB" id="7230468at2"/>
<accession>A0A1Y0ESZ2</accession>
<keyword evidence="3" id="KW-1185">Reference proteome</keyword>
<dbReference type="Pfam" id="PF01926">
    <property type="entry name" value="MMR_HSR1"/>
    <property type="match status" value="1"/>
</dbReference>
<feature type="domain" description="G" evidence="1">
    <location>
        <begin position="80"/>
        <end position="206"/>
    </location>
</feature>
<evidence type="ECO:0000313" key="2">
    <source>
        <dbReference type="EMBL" id="ARU06713.1"/>
    </source>
</evidence>